<dbReference type="PANTHER" id="PTHR11707:SF28">
    <property type="entry name" value="60 KDA LYSOPHOSPHOLIPASE"/>
    <property type="match status" value="1"/>
</dbReference>
<dbReference type="InterPro" id="IPR006034">
    <property type="entry name" value="Asparaginase/glutaminase-like"/>
</dbReference>
<dbReference type="SUPFAM" id="SSF53774">
    <property type="entry name" value="Glutaminase/Asparaginase"/>
    <property type="match status" value="1"/>
</dbReference>
<dbReference type="Gene3D" id="3.40.50.1170">
    <property type="entry name" value="L-asparaginase, N-terminal domain"/>
    <property type="match status" value="1"/>
</dbReference>
<evidence type="ECO:0000259" key="3">
    <source>
        <dbReference type="Pfam" id="PF00710"/>
    </source>
</evidence>
<name>A0A6M4INC2_9BACT</name>
<dbReference type="GO" id="GO:0004067">
    <property type="term" value="F:asparaginase activity"/>
    <property type="evidence" value="ECO:0007669"/>
    <property type="project" value="UniProtKB-UniRule"/>
</dbReference>
<dbReference type="KEGG" id="ggr:HKW67_02735"/>
<dbReference type="PANTHER" id="PTHR11707">
    <property type="entry name" value="L-ASPARAGINASE"/>
    <property type="match status" value="1"/>
</dbReference>
<dbReference type="Pfam" id="PF00710">
    <property type="entry name" value="Asparaginase"/>
    <property type="match status" value="1"/>
</dbReference>
<dbReference type="PRINTS" id="PR00139">
    <property type="entry name" value="ASNGLNASE"/>
</dbReference>
<evidence type="ECO:0000256" key="1">
    <source>
        <dbReference type="PIRSR" id="PIRSR001220-1"/>
    </source>
</evidence>
<dbReference type="RefSeq" id="WP_171223938.1">
    <property type="nucleotide sequence ID" value="NZ_CP053085.1"/>
</dbReference>
<organism evidence="4 5">
    <name type="scientific">Gemmatimonas groenlandica</name>
    <dbReference type="NCBI Taxonomy" id="2732249"/>
    <lineage>
        <taxon>Bacteria</taxon>
        <taxon>Pseudomonadati</taxon>
        <taxon>Gemmatimonadota</taxon>
        <taxon>Gemmatimonadia</taxon>
        <taxon>Gemmatimonadales</taxon>
        <taxon>Gemmatimonadaceae</taxon>
        <taxon>Gemmatimonas</taxon>
    </lineage>
</organism>
<evidence type="ECO:0000313" key="4">
    <source>
        <dbReference type="EMBL" id="QJR34512.1"/>
    </source>
</evidence>
<protein>
    <submittedName>
        <fullName evidence="4">Asparaginase</fullName>
    </submittedName>
</protein>
<feature type="binding site" evidence="2">
    <location>
        <begin position="82"/>
        <end position="83"/>
    </location>
    <ligand>
        <name>substrate</name>
    </ligand>
</feature>
<dbReference type="PIRSF" id="PIRSF001220">
    <property type="entry name" value="L-ASNase_gatD"/>
    <property type="match status" value="1"/>
</dbReference>
<dbReference type="AlphaFoldDB" id="A0A6M4INC2"/>
<evidence type="ECO:0000256" key="2">
    <source>
        <dbReference type="PIRSR" id="PIRSR001220-2"/>
    </source>
</evidence>
<evidence type="ECO:0000313" key="5">
    <source>
        <dbReference type="Proteomes" id="UP000500938"/>
    </source>
</evidence>
<dbReference type="EMBL" id="CP053085">
    <property type="protein sequence ID" value="QJR34512.1"/>
    <property type="molecule type" value="Genomic_DNA"/>
</dbReference>
<dbReference type="PIRSF" id="PIRSF500176">
    <property type="entry name" value="L_ASNase"/>
    <property type="match status" value="1"/>
</dbReference>
<dbReference type="PROSITE" id="PS51732">
    <property type="entry name" value="ASN_GLN_ASE_3"/>
    <property type="match status" value="1"/>
</dbReference>
<keyword evidence="5" id="KW-1185">Reference proteome</keyword>
<proteinExistence type="predicted"/>
<accession>A0A6M4INC2</accession>
<feature type="binding site" evidence="2">
    <location>
        <position position="53"/>
    </location>
    <ligand>
        <name>substrate</name>
    </ligand>
</feature>
<gene>
    <name evidence="4" type="ORF">HKW67_02735</name>
</gene>
<reference evidence="4 5" key="1">
    <citation type="submission" date="2020-05" db="EMBL/GenBank/DDBJ databases">
        <title>Complete genome sequence of Gemmatimonas greenlandica TET16.</title>
        <authorList>
            <person name="Zeng Y."/>
        </authorList>
    </citation>
    <scope>NUCLEOTIDE SEQUENCE [LARGE SCALE GENOMIC DNA]</scope>
    <source>
        <strain evidence="4 5">TET16</strain>
    </source>
</reference>
<dbReference type="Proteomes" id="UP000500938">
    <property type="component" value="Chromosome"/>
</dbReference>
<dbReference type="InterPro" id="IPR037152">
    <property type="entry name" value="L-asparaginase_N_sf"/>
</dbReference>
<sequence>MSLRVFVTGGTFDKEYDELTGTLHFEATHVEEMLRRGRCMLDVNVEVLMMIDSLEMKESHRHRIVDACVACTETQIVITHGTDTMVETATVIAAAVTTKTIVLTGAMVPYAFGSSDGLFNLGSALSFVQALAPGVYVAMNGRCFRWDDVRKNRDVGVFEPLGEA</sequence>
<feature type="active site" description="O-isoaspartyl threonine intermediate" evidence="1">
    <location>
        <position position="11"/>
    </location>
</feature>
<feature type="domain" description="L-asparaginase N-terminal" evidence="3">
    <location>
        <begin position="4"/>
        <end position="152"/>
    </location>
</feature>
<dbReference type="InterPro" id="IPR036152">
    <property type="entry name" value="Asp/glu_Ase-like_sf"/>
</dbReference>
<dbReference type="InterPro" id="IPR027474">
    <property type="entry name" value="L-asparaginase_N"/>
</dbReference>